<feature type="transmembrane region" description="Helical" evidence="6">
    <location>
        <begin position="147"/>
        <end position="168"/>
    </location>
</feature>
<feature type="transmembrane region" description="Helical" evidence="6">
    <location>
        <begin position="93"/>
        <end position="111"/>
    </location>
</feature>
<comment type="caution">
    <text evidence="8">The sequence shown here is derived from an EMBL/GenBank/DDBJ whole genome shotgun (WGS) entry which is preliminary data.</text>
</comment>
<evidence type="ECO:0000256" key="3">
    <source>
        <dbReference type="ARBA" id="ARBA00022692"/>
    </source>
</evidence>
<reference evidence="8 9" key="1">
    <citation type="submission" date="2023-08" db="EMBL/GenBank/DDBJ databases">
        <title>Black Yeasts Isolated from many extreme environments.</title>
        <authorList>
            <person name="Coleine C."/>
            <person name="Stajich J.E."/>
            <person name="Selbmann L."/>
        </authorList>
    </citation>
    <scope>NUCLEOTIDE SEQUENCE [LARGE SCALE GENOMIC DNA]</scope>
    <source>
        <strain evidence="8 9">CCFEE 5792</strain>
    </source>
</reference>
<evidence type="ECO:0000256" key="2">
    <source>
        <dbReference type="ARBA" id="ARBA00022448"/>
    </source>
</evidence>
<name>A0AAV9NQX4_9EURO</name>
<feature type="transmembrane region" description="Helical" evidence="6">
    <location>
        <begin position="180"/>
        <end position="198"/>
    </location>
</feature>
<feature type="transmembrane region" description="Helical" evidence="6">
    <location>
        <begin position="343"/>
        <end position="362"/>
    </location>
</feature>
<evidence type="ECO:0000256" key="4">
    <source>
        <dbReference type="ARBA" id="ARBA00022989"/>
    </source>
</evidence>
<feature type="transmembrane region" description="Helical" evidence="6">
    <location>
        <begin position="402"/>
        <end position="422"/>
    </location>
</feature>
<keyword evidence="4 6" id="KW-1133">Transmembrane helix</keyword>
<dbReference type="GO" id="GO:0022857">
    <property type="term" value="F:transmembrane transporter activity"/>
    <property type="evidence" value="ECO:0007669"/>
    <property type="project" value="InterPro"/>
</dbReference>
<feature type="transmembrane region" description="Helical" evidence="6">
    <location>
        <begin position="314"/>
        <end position="336"/>
    </location>
</feature>
<dbReference type="SUPFAM" id="SSF103473">
    <property type="entry name" value="MFS general substrate transporter"/>
    <property type="match status" value="1"/>
</dbReference>
<keyword evidence="3 6" id="KW-0812">Transmembrane</keyword>
<evidence type="ECO:0000256" key="5">
    <source>
        <dbReference type="ARBA" id="ARBA00023136"/>
    </source>
</evidence>
<dbReference type="PROSITE" id="PS50850">
    <property type="entry name" value="MFS"/>
    <property type="match status" value="1"/>
</dbReference>
<keyword evidence="5 6" id="KW-0472">Membrane</keyword>
<feature type="transmembrane region" description="Helical" evidence="6">
    <location>
        <begin position="278"/>
        <end position="302"/>
    </location>
</feature>
<dbReference type="InterPro" id="IPR011701">
    <property type="entry name" value="MFS"/>
</dbReference>
<evidence type="ECO:0000256" key="6">
    <source>
        <dbReference type="SAM" id="Phobius"/>
    </source>
</evidence>
<feature type="transmembrane region" description="Helical" evidence="6">
    <location>
        <begin position="118"/>
        <end position="135"/>
    </location>
</feature>
<dbReference type="EMBL" id="JAVRRD010000002">
    <property type="protein sequence ID" value="KAK5062819.1"/>
    <property type="molecule type" value="Genomic_DNA"/>
</dbReference>
<dbReference type="Gene3D" id="1.20.1250.20">
    <property type="entry name" value="MFS general substrate transporter like domains"/>
    <property type="match status" value="2"/>
</dbReference>
<proteinExistence type="predicted"/>
<evidence type="ECO:0000313" key="9">
    <source>
        <dbReference type="Proteomes" id="UP001358417"/>
    </source>
</evidence>
<feature type="transmembrane region" description="Helical" evidence="6">
    <location>
        <begin position="368"/>
        <end position="390"/>
    </location>
</feature>
<dbReference type="GO" id="GO:0016020">
    <property type="term" value="C:membrane"/>
    <property type="evidence" value="ECO:0007669"/>
    <property type="project" value="UniProtKB-SubCell"/>
</dbReference>
<dbReference type="InterPro" id="IPR020846">
    <property type="entry name" value="MFS_dom"/>
</dbReference>
<dbReference type="GeneID" id="89973072"/>
<dbReference type="PANTHER" id="PTHR43791">
    <property type="entry name" value="PERMEASE-RELATED"/>
    <property type="match status" value="1"/>
</dbReference>
<dbReference type="PANTHER" id="PTHR43791:SF103">
    <property type="entry name" value="MAJOR FACILITATOR SUPERFAMILY (MFS) PROFILE DOMAIN-CONTAINING PROTEIN-RELATED"/>
    <property type="match status" value="1"/>
</dbReference>
<comment type="subcellular location">
    <subcellularLocation>
        <location evidence="1">Membrane</location>
        <topology evidence="1">Multi-pass membrane protein</topology>
    </subcellularLocation>
</comment>
<accession>A0AAV9NQX4</accession>
<protein>
    <recommendedName>
        <fullName evidence="7">Major facilitator superfamily (MFS) profile domain-containing protein</fullName>
    </recommendedName>
</protein>
<feature type="domain" description="Major facilitator superfamily (MFS) profile" evidence="7">
    <location>
        <begin position="51"/>
        <end position="460"/>
    </location>
</feature>
<dbReference type="AlphaFoldDB" id="A0AAV9NQX4"/>
<keyword evidence="2" id="KW-0813">Transport</keyword>
<sequence length="499" mass="54804">MTERTVESLKEQSFKTKEDLVPVDSVADGDSLEAMTAVEEKRLLRRIDMCMLPMLASLSFLNYLDRSTLGSASIMGLISDLKLTSSEYSWANSIFYFGAFTFTWAASYLMVRLPVGKFIVGTLYAWALLIGLTAACKNFEGLMAVRFLLGAAESAIIPGSSLITGMWYKRAEHPLRHGAWFVGTSVGVMCGGLLAYAIAHIEGGIGPWKWLFIIFAIVTIVLASFLLWALPDTPRNARFLSKTQKSQAINRIRTNHQGFKDTHFKWYQAREALLDVKVWLPAMIACALSITNGALNAFNPIILVSFGFTRLEAYLFNIAIGGVHAFFILSSSYLCTKIPNIRCLTLIGVCSISLMGSIIVRLCSGKGIRLFGFLCYFAFVPGLTISLSLIASNTAGFTKKSVSSALFTVSYCVGNIVGPFTFQLKDAPKYTSGYNGVIGCFVAALVFAIILLLLILRENRQRDKLYGAPSAASGEDEQGILPVLTDETDGENHSFRYVY</sequence>
<evidence type="ECO:0000256" key="1">
    <source>
        <dbReference type="ARBA" id="ARBA00004141"/>
    </source>
</evidence>
<feature type="transmembrane region" description="Helical" evidence="6">
    <location>
        <begin position="47"/>
        <end position="64"/>
    </location>
</feature>
<dbReference type="Pfam" id="PF07690">
    <property type="entry name" value="MFS_1"/>
    <property type="match status" value="1"/>
</dbReference>
<feature type="transmembrane region" description="Helical" evidence="6">
    <location>
        <begin position="210"/>
        <end position="230"/>
    </location>
</feature>
<feature type="transmembrane region" description="Helical" evidence="6">
    <location>
        <begin position="434"/>
        <end position="456"/>
    </location>
</feature>
<evidence type="ECO:0000313" key="8">
    <source>
        <dbReference type="EMBL" id="KAK5062819.1"/>
    </source>
</evidence>
<dbReference type="RefSeq" id="XP_064711091.1">
    <property type="nucleotide sequence ID" value="XM_064848467.1"/>
</dbReference>
<dbReference type="InterPro" id="IPR036259">
    <property type="entry name" value="MFS_trans_sf"/>
</dbReference>
<dbReference type="Proteomes" id="UP001358417">
    <property type="component" value="Unassembled WGS sequence"/>
</dbReference>
<evidence type="ECO:0000259" key="7">
    <source>
        <dbReference type="PROSITE" id="PS50850"/>
    </source>
</evidence>
<gene>
    <name evidence="8" type="ORF">LTR84_004894</name>
</gene>
<organism evidence="8 9">
    <name type="scientific">Exophiala bonariae</name>
    <dbReference type="NCBI Taxonomy" id="1690606"/>
    <lineage>
        <taxon>Eukaryota</taxon>
        <taxon>Fungi</taxon>
        <taxon>Dikarya</taxon>
        <taxon>Ascomycota</taxon>
        <taxon>Pezizomycotina</taxon>
        <taxon>Eurotiomycetes</taxon>
        <taxon>Chaetothyriomycetidae</taxon>
        <taxon>Chaetothyriales</taxon>
        <taxon>Herpotrichiellaceae</taxon>
        <taxon>Exophiala</taxon>
    </lineage>
</organism>
<keyword evidence="9" id="KW-1185">Reference proteome</keyword>